<dbReference type="Proteomes" id="UP000186246">
    <property type="component" value="Unassembled WGS sequence"/>
</dbReference>
<protein>
    <submittedName>
        <fullName evidence="1">Uncharacterized protein</fullName>
    </submittedName>
</protein>
<accession>A0A1N7LA37</accession>
<dbReference type="RefSeq" id="WP_159439255.1">
    <property type="nucleotide sequence ID" value="NZ_FTOJ01000002.1"/>
</dbReference>
<evidence type="ECO:0000313" key="1">
    <source>
        <dbReference type="EMBL" id="SIS70663.1"/>
    </source>
</evidence>
<name>A0A1N7LA37_9FLAO</name>
<dbReference type="EMBL" id="FTOJ01000002">
    <property type="protein sequence ID" value="SIS70663.1"/>
    <property type="molecule type" value="Genomic_DNA"/>
</dbReference>
<sequence length="49" mass="5595">MAKVKNGTTNFAVITLVINESNTDENFVNEYYSGDGFPDFFTLTFTEYE</sequence>
<dbReference type="AlphaFoldDB" id="A0A1N7LA37"/>
<proteinExistence type="predicted"/>
<gene>
    <name evidence="1" type="ORF">SAMN05421796_102143</name>
</gene>
<organism evidence="1 2">
    <name type="scientific">Chryseobacterium piscicola</name>
    <dbReference type="NCBI Taxonomy" id="551459"/>
    <lineage>
        <taxon>Bacteria</taxon>
        <taxon>Pseudomonadati</taxon>
        <taxon>Bacteroidota</taxon>
        <taxon>Flavobacteriia</taxon>
        <taxon>Flavobacteriales</taxon>
        <taxon>Weeksellaceae</taxon>
        <taxon>Chryseobacterium group</taxon>
        <taxon>Chryseobacterium</taxon>
    </lineage>
</organism>
<reference evidence="2" key="1">
    <citation type="submission" date="2017-01" db="EMBL/GenBank/DDBJ databases">
        <authorList>
            <person name="Varghese N."/>
            <person name="Submissions S."/>
        </authorList>
    </citation>
    <scope>NUCLEOTIDE SEQUENCE [LARGE SCALE GENOMIC DNA]</scope>
    <source>
        <strain evidence="2">DSM 21068</strain>
    </source>
</reference>
<evidence type="ECO:0000313" key="2">
    <source>
        <dbReference type="Proteomes" id="UP000186246"/>
    </source>
</evidence>
<dbReference type="STRING" id="551459.SAMN05421796_102143"/>